<evidence type="ECO:0000313" key="2">
    <source>
        <dbReference type="Proteomes" id="UP000245207"/>
    </source>
</evidence>
<keyword evidence="2" id="KW-1185">Reference proteome</keyword>
<proteinExistence type="predicted"/>
<protein>
    <submittedName>
        <fullName evidence="1">AMP-dependent synthetase and ligase family protein</fullName>
    </submittedName>
</protein>
<dbReference type="Proteomes" id="UP000245207">
    <property type="component" value="Unassembled WGS sequence"/>
</dbReference>
<comment type="caution">
    <text evidence="1">The sequence shown here is derived from an EMBL/GenBank/DDBJ whole genome shotgun (WGS) entry which is preliminary data.</text>
</comment>
<dbReference type="EMBL" id="PKPP01016050">
    <property type="protein sequence ID" value="PWA38058.1"/>
    <property type="molecule type" value="Genomic_DNA"/>
</dbReference>
<dbReference type="GO" id="GO:0016874">
    <property type="term" value="F:ligase activity"/>
    <property type="evidence" value="ECO:0007669"/>
    <property type="project" value="UniProtKB-KW"/>
</dbReference>
<keyword evidence="1" id="KW-0436">Ligase</keyword>
<organism evidence="1 2">
    <name type="scientific">Artemisia annua</name>
    <name type="common">Sweet wormwood</name>
    <dbReference type="NCBI Taxonomy" id="35608"/>
    <lineage>
        <taxon>Eukaryota</taxon>
        <taxon>Viridiplantae</taxon>
        <taxon>Streptophyta</taxon>
        <taxon>Embryophyta</taxon>
        <taxon>Tracheophyta</taxon>
        <taxon>Spermatophyta</taxon>
        <taxon>Magnoliopsida</taxon>
        <taxon>eudicotyledons</taxon>
        <taxon>Gunneridae</taxon>
        <taxon>Pentapetalae</taxon>
        <taxon>asterids</taxon>
        <taxon>campanulids</taxon>
        <taxon>Asterales</taxon>
        <taxon>Asteraceae</taxon>
        <taxon>Asteroideae</taxon>
        <taxon>Anthemideae</taxon>
        <taxon>Artemisiinae</taxon>
        <taxon>Artemisia</taxon>
    </lineage>
</organism>
<sequence>MKVGTYALSSHLSKQSQTLLLVSLGSLNCLKSERPGAPKRLTVSQSAITRQRLKTGHSKHNVSCWFRLPCHQYDLRRFSFSTIIFRRIHTNWSAWVSNPKDHFALFYRATLRLNHRVDQSRSFIPLGLGTLKKRTDWYIMDVHKKVLRKRTSLIKLVIILQLVTDTKIPLKLIGDWKISYFLEVEIMGQETPVPVRLPIKKDVAVIIFRNRDDIGTYIIDGETVAEAGTGLIVTTLEQGIGIDTAAEVTAGVLW</sequence>
<name>A0A2U1KMW7_ARTAN</name>
<reference evidence="1 2" key="1">
    <citation type="journal article" date="2018" name="Mol. Plant">
        <title>The genome of Artemisia annua provides insight into the evolution of Asteraceae family and artemisinin biosynthesis.</title>
        <authorList>
            <person name="Shen Q."/>
            <person name="Zhang L."/>
            <person name="Liao Z."/>
            <person name="Wang S."/>
            <person name="Yan T."/>
            <person name="Shi P."/>
            <person name="Liu M."/>
            <person name="Fu X."/>
            <person name="Pan Q."/>
            <person name="Wang Y."/>
            <person name="Lv Z."/>
            <person name="Lu X."/>
            <person name="Zhang F."/>
            <person name="Jiang W."/>
            <person name="Ma Y."/>
            <person name="Chen M."/>
            <person name="Hao X."/>
            <person name="Li L."/>
            <person name="Tang Y."/>
            <person name="Lv G."/>
            <person name="Zhou Y."/>
            <person name="Sun X."/>
            <person name="Brodelius P.E."/>
            <person name="Rose J.K.C."/>
            <person name="Tang K."/>
        </authorList>
    </citation>
    <scope>NUCLEOTIDE SEQUENCE [LARGE SCALE GENOMIC DNA]</scope>
    <source>
        <strain evidence="2">cv. Huhao1</strain>
        <tissue evidence="1">Leaf</tissue>
    </source>
</reference>
<evidence type="ECO:0000313" key="1">
    <source>
        <dbReference type="EMBL" id="PWA38058.1"/>
    </source>
</evidence>
<accession>A0A2U1KMW7</accession>
<dbReference type="AlphaFoldDB" id="A0A2U1KMW7"/>
<gene>
    <name evidence="1" type="ORF">CTI12_AA587490</name>
</gene>